<feature type="compositionally biased region" description="Polar residues" evidence="1">
    <location>
        <begin position="84"/>
        <end position="98"/>
    </location>
</feature>
<dbReference type="PANTHER" id="PTHR21780">
    <property type="entry name" value="TRANSMEMBRANE PROTEIN 209"/>
    <property type="match status" value="1"/>
</dbReference>
<feature type="non-terminal residue" evidence="2">
    <location>
        <position position="1"/>
    </location>
</feature>
<name>A0A147B7H9_9ACAR</name>
<dbReference type="PANTHER" id="PTHR21780:SF0">
    <property type="entry name" value="TRANSMEMBRANE PROTEIN 209"/>
    <property type="match status" value="1"/>
</dbReference>
<dbReference type="Pfam" id="PF09786">
    <property type="entry name" value="CytochromB561_N"/>
    <property type="match status" value="1"/>
</dbReference>
<organism evidence="2">
    <name type="scientific">Alectorobius mimon</name>
    <dbReference type="NCBI Taxonomy" id="360319"/>
    <lineage>
        <taxon>Eukaryota</taxon>
        <taxon>Metazoa</taxon>
        <taxon>Ecdysozoa</taxon>
        <taxon>Arthropoda</taxon>
        <taxon>Chelicerata</taxon>
        <taxon>Arachnida</taxon>
        <taxon>Acari</taxon>
        <taxon>Parasitiformes</taxon>
        <taxon>Ixodida</taxon>
        <taxon>Ixodoidea</taxon>
        <taxon>Argasidae</taxon>
        <taxon>Ornithodorinae</taxon>
        <taxon>Alectorobius</taxon>
    </lineage>
</organism>
<keyword evidence="2" id="KW-0812">Transmembrane</keyword>
<feature type="region of interest" description="Disordered" evidence="1">
    <location>
        <begin position="1"/>
        <end position="41"/>
    </location>
</feature>
<proteinExistence type="predicted"/>
<feature type="region of interest" description="Disordered" evidence="1">
    <location>
        <begin position="84"/>
        <end position="106"/>
    </location>
</feature>
<dbReference type="EMBL" id="GEIB01001575">
    <property type="protein sequence ID" value="JAR86718.1"/>
    <property type="molecule type" value="Transcribed_RNA"/>
</dbReference>
<dbReference type="GO" id="GO:0016020">
    <property type="term" value="C:membrane"/>
    <property type="evidence" value="ECO:0007669"/>
    <property type="project" value="TreeGrafter"/>
</dbReference>
<feature type="non-terminal residue" evidence="2">
    <location>
        <position position="361"/>
    </location>
</feature>
<reference evidence="2" key="1">
    <citation type="submission" date="2016-03" db="EMBL/GenBank/DDBJ databases">
        <title>Gut transcriptome analysis on engorged females of Ornithodoros mimon (Acari: Argasidae) and phylogenetic inferences of soft ticks.</title>
        <authorList>
            <person name="Landulfo G.A."/>
            <person name="Giovanni D."/>
            <person name="Carvalho E."/>
            <person name="Junqueira-de-Azevedo I."/>
            <person name="Patane J."/>
            <person name="Mendoca R."/>
            <person name="Barros-Battesti D."/>
        </authorList>
    </citation>
    <scope>NUCLEOTIDE SEQUENCE</scope>
    <source>
        <strain evidence="2">Females</strain>
        <tissue evidence="2">Gut</tissue>
    </source>
</reference>
<dbReference type="AlphaFoldDB" id="A0A147B7H9"/>
<keyword evidence="2" id="KW-0472">Membrane</keyword>
<evidence type="ECO:0000313" key="2">
    <source>
        <dbReference type="EMBL" id="JAR86718.1"/>
    </source>
</evidence>
<sequence>LSSSSWTYEHGSRQVQNASYGSSYQERESGGRHFSRRQPSGSSFEWNITDLQSLNEYLEESGCQLEPFGKSSWSGDMQPTVSRQYQLSTRSLQATPQPDDSKATYSGDGVWSKWGIQERQLNQWVENLRKWISQTILVKLASEIDSINGTLKRLGSWDLQIGEVSESTLRQVALTKSHHLPSLSAVLPYLDLNVNQEYLVQRIKELSSGGCMSGFRWSTGSRYKDKPWGDYLPTDSALVLHVLCTYLDSRLPPDPRYPDGKTFTSQFFSKTPDKPPLGKDALCIHQSRISPPHYSVVIEEHIWDLPGGRNNLFMPCCSSCITSRPTRLECWGGSTWASPVSTFFGLLTRIIIISVIISHNQ</sequence>
<evidence type="ECO:0000256" key="1">
    <source>
        <dbReference type="SAM" id="MobiDB-lite"/>
    </source>
</evidence>
<accession>A0A147B7H9</accession>
<dbReference type="InterPro" id="IPR019176">
    <property type="entry name" value="Cytochrome_B561-rel"/>
</dbReference>
<feature type="compositionally biased region" description="Polar residues" evidence="1">
    <location>
        <begin position="1"/>
        <end position="24"/>
    </location>
</feature>
<protein>
    <submittedName>
        <fullName evidence="2">Transmembrane protein 209</fullName>
    </submittedName>
</protein>